<keyword evidence="3" id="KW-1185">Reference proteome</keyword>
<comment type="caution">
    <text evidence="2">The sequence shown here is derived from an EMBL/GenBank/DDBJ whole genome shotgun (WGS) entry which is preliminary data.</text>
</comment>
<dbReference type="EMBL" id="JAKKPZ010000096">
    <property type="protein sequence ID" value="KAI1702602.1"/>
    <property type="molecule type" value="Genomic_DNA"/>
</dbReference>
<feature type="region of interest" description="Disordered" evidence="1">
    <location>
        <begin position="323"/>
        <end position="350"/>
    </location>
</feature>
<protein>
    <submittedName>
        <fullName evidence="2">Uncharacterized protein</fullName>
    </submittedName>
</protein>
<accession>A0AAD4MV27</accession>
<evidence type="ECO:0000313" key="2">
    <source>
        <dbReference type="EMBL" id="KAI1702602.1"/>
    </source>
</evidence>
<evidence type="ECO:0000313" key="3">
    <source>
        <dbReference type="Proteomes" id="UP001201812"/>
    </source>
</evidence>
<name>A0AAD4MV27_9BILA</name>
<dbReference type="Proteomes" id="UP001201812">
    <property type="component" value="Unassembled WGS sequence"/>
</dbReference>
<evidence type="ECO:0000256" key="1">
    <source>
        <dbReference type="SAM" id="MobiDB-lite"/>
    </source>
</evidence>
<organism evidence="2 3">
    <name type="scientific">Ditylenchus destructor</name>
    <dbReference type="NCBI Taxonomy" id="166010"/>
    <lineage>
        <taxon>Eukaryota</taxon>
        <taxon>Metazoa</taxon>
        <taxon>Ecdysozoa</taxon>
        <taxon>Nematoda</taxon>
        <taxon>Chromadorea</taxon>
        <taxon>Rhabditida</taxon>
        <taxon>Tylenchina</taxon>
        <taxon>Tylenchomorpha</taxon>
        <taxon>Sphaerularioidea</taxon>
        <taxon>Anguinidae</taxon>
        <taxon>Anguininae</taxon>
        <taxon>Ditylenchus</taxon>
    </lineage>
</organism>
<feature type="compositionally biased region" description="Basic and acidic residues" evidence="1">
    <location>
        <begin position="323"/>
        <end position="340"/>
    </location>
</feature>
<dbReference type="AlphaFoldDB" id="A0AAD4MV27"/>
<proteinExistence type="predicted"/>
<gene>
    <name evidence="2" type="ORF">DdX_15383</name>
</gene>
<sequence length="350" mass="40847">MTTRHAKPQWSPHNDILTDALRFFSRETLTDKISPVCSRYFQICNRVPNLHIIEELQVSGTEEYSKPCLQLTVSMDYGWNESAYSTNELADFPRIANFLRFSVVKITTNLLPERICEFFRQHRASFSHCDLLEICEPIKWNFLFPWNSESRWSLEYPQFTAELYTLLSDVFVGSKKIRITNSSHSLEIDELYPTHVQLIHFARNGEKILKKLIPDSKINKLITTIADYLFNAPNTDLVLFGFPQDTFIYLVLEEIATIFKFSTKRSEFCVSLCATYANPLSLREVDLKNETAQMRLSLFECKPYISQYKLWCRKIQPDDKEKLSKMKDTNKMECENESGHDNASGDEDDF</sequence>
<reference evidence="2" key="1">
    <citation type="submission" date="2022-01" db="EMBL/GenBank/DDBJ databases">
        <title>Genome Sequence Resource for Two Populations of Ditylenchus destructor, the Migratory Endoparasitic Phytonematode.</title>
        <authorList>
            <person name="Zhang H."/>
            <person name="Lin R."/>
            <person name="Xie B."/>
        </authorList>
    </citation>
    <scope>NUCLEOTIDE SEQUENCE</scope>
    <source>
        <strain evidence="2">BazhouSP</strain>
    </source>
</reference>